<organism evidence="1 2">
    <name type="scientific">Thalassovita aquimarina</name>
    <dbReference type="NCBI Taxonomy" id="2785917"/>
    <lineage>
        <taxon>Bacteria</taxon>
        <taxon>Pseudomonadati</taxon>
        <taxon>Pseudomonadota</taxon>
        <taxon>Alphaproteobacteria</taxon>
        <taxon>Rhodobacterales</taxon>
        <taxon>Roseobacteraceae</taxon>
        <taxon>Thalassovita</taxon>
    </lineage>
</organism>
<dbReference type="Proteomes" id="UP001195941">
    <property type="component" value="Unassembled WGS sequence"/>
</dbReference>
<dbReference type="RefSeq" id="WP_212699755.1">
    <property type="nucleotide sequence ID" value="NZ_JADMKU010000002.1"/>
</dbReference>
<evidence type="ECO:0008006" key="3">
    <source>
        <dbReference type="Google" id="ProtNLM"/>
    </source>
</evidence>
<evidence type="ECO:0000313" key="1">
    <source>
        <dbReference type="EMBL" id="MBR9650252.1"/>
    </source>
</evidence>
<comment type="caution">
    <text evidence="1">The sequence shown here is derived from an EMBL/GenBank/DDBJ whole genome shotgun (WGS) entry which is preliminary data.</text>
</comment>
<dbReference type="InterPro" id="IPR027417">
    <property type="entry name" value="P-loop_NTPase"/>
</dbReference>
<sequence length="513" mass="57260">MKSERQHLLGAPASEIPSAPDPGLAVVQQLFGRLHAADLRYCHWKSNEHLDAAVHGQTDLDVLVEQRRGDDLQRILAESGFRRFQATALTAYPAVEDYLGLDEATGTLVHLHLHHRLTLGQKHLKGYRLPWEAQALATRRLDPDHGVYATAPEMELVLLLVRDALKRRLRTRVAAVLRPEAGNGDFAREFDWLVERTEADAVVSLAIELIGPAVEEPLRRILAGGARHPDRAAFAAAVRSALRPHRTFGAVSAALRMKVREGYWILGGLSRRWFHWAIPLRRTSPRGGVVIAFLGSDGSGKSTLREDTVSWLGQKLDVVPIYFGSGDGPGSLLRLPLQIARRLVDKRAPSGTPSQRRKGWRGRLRAIALIPWALSLGLEKRAKHRRMIRARNRGMVVVCDRYPQDQFQGFNDGCLLGGLAASPSRLVRALAKWEARIYADARRSPPDVVIKLIASPEVALSRRPEMSDEEIKSRIAAVRALRFIDGTLVFEIDADQPLEEVVQSVRRLIWKVL</sequence>
<dbReference type="Gene3D" id="3.40.50.300">
    <property type="entry name" value="P-loop containing nucleotide triphosphate hydrolases"/>
    <property type="match status" value="1"/>
</dbReference>
<keyword evidence="2" id="KW-1185">Reference proteome</keyword>
<dbReference type="SUPFAM" id="SSF52540">
    <property type="entry name" value="P-loop containing nucleoside triphosphate hydrolases"/>
    <property type="match status" value="1"/>
</dbReference>
<reference evidence="1 2" key="1">
    <citation type="journal article" date="2021" name="Arch. Microbiol.">
        <title>Thalassobius aquimarinus sp. nov., isolated from the Sea of Japan seashore.</title>
        <authorList>
            <person name="Kurilenko V.V."/>
            <person name="Romanenko L.A."/>
            <person name="Chernysheva N.Y."/>
            <person name="Velansky P.V."/>
            <person name="Tekutyeva L.A."/>
            <person name="Isaeva M.P."/>
            <person name="Mikhailov V.V."/>
        </authorList>
    </citation>
    <scope>NUCLEOTIDE SEQUENCE [LARGE SCALE GENOMIC DNA]</scope>
    <source>
        <strain evidence="1 2">KMM 8518</strain>
    </source>
</reference>
<accession>A0ABS5HMS9</accession>
<name>A0ABS5HMS9_9RHOB</name>
<gene>
    <name evidence="1" type="ORF">IT775_03820</name>
</gene>
<protein>
    <recommendedName>
        <fullName evidence="3">Thymidylate kinase</fullName>
    </recommendedName>
</protein>
<evidence type="ECO:0000313" key="2">
    <source>
        <dbReference type="Proteomes" id="UP001195941"/>
    </source>
</evidence>
<dbReference type="EMBL" id="JADMKU010000002">
    <property type="protein sequence ID" value="MBR9650252.1"/>
    <property type="molecule type" value="Genomic_DNA"/>
</dbReference>
<proteinExistence type="predicted"/>